<dbReference type="STRING" id="15368.I1HWR7"/>
<dbReference type="EnsemblPlants" id="KQJ93076">
    <property type="protein sequence ID" value="KQJ93076"/>
    <property type="gene ID" value="BRADI_3g02612v3"/>
</dbReference>
<organism evidence="3">
    <name type="scientific">Brachypodium distachyon</name>
    <name type="common">Purple false brome</name>
    <name type="synonym">Trachynia distachya</name>
    <dbReference type="NCBI Taxonomy" id="15368"/>
    <lineage>
        <taxon>Eukaryota</taxon>
        <taxon>Viridiplantae</taxon>
        <taxon>Streptophyta</taxon>
        <taxon>Embryophyta</taxon>
        <taxon>Tracheophyta</taxon>
        <taxon>Spermatophyta</taxon>
        <taxon>Magnoliopsida</taxon>
        <taxon>Liliopsida</taxon>
        <taxon>Poales</taxon>
        <taxon>Poaceae</taxon>
        <taxon>BOP clade</taxon>
        <taxon>Pooideae</taxon>
        <taxon>Stipodae</taxon>
        <taxon>Brachypodieae</taxon>
        <taxon>Brachypodium</taxon>
    </lineage>
</organism>
<dbReference type="eggNOG" id="ENOG502S0BU">
    <property type="taxonomic scope" value="Eukaryota"/>
</dbReference>
<dbReference type="OrthoDB" id="1868634at2759"/>
<proteinExistence type="predicted"/>
<dbReference type="ExpressionAtlas" id="I1HWR7">
    <property type="expression patterns" value="baseline and differential"/>
</dbReference>
<dbReference type="Gramene" id="KQJ93076">
    <property type="protein sequence ID" value="KQJ93076"/>
    <property type="gene ID" value="BRADI_3g02612v3"/>
</dbReference>
<reference evidence="3 4" key="1">
    <citation type="journal article" date="2010" name="Nature">
        <title>Genome sequencing and analysis of the model grass Brachypodium distachyon.</title>
        <authorList>
            <consortium name="International Brachypodium Initiative"/>
        </authorList>
    </citation>
    <scope>NUCLEOTIDE SEQUENCE [LARGE SCALE GENOMIC DNA]</scope>
    <source>
        <strain evidence="3 4">Bd21</strain>
    </source>
</reference>
<dbReference type="PANTHER" id="PTHR37754:SF1">
    <property type="entry name" value="CALCIUM ION-BINDING PROTEIN"/>
    <property type="match status" value="1"/>
</dbReference>
<keyword evidence="5" id="KW-1185">Reference proteome</keyword>
<evidence type="ECO:0000313" key="5">
    <source>
        <dbReference type="Proteomes" id="UP000008810"/>
    </source>
</evidence>
<dbReference type="PANTHER" id="PTHR37754">
    <property type="entry name" value="CALCIUM ION-BINDING PROTEIN"/>
    <property type="match status" value="1"/>
</dbReference>
<dbReference type="InParanoid" id="I1HWR7"/>
<dbReference type="HOGENOM" id="CLU_101158_0_0_1"/>
<protein>
    <submittedName>
        <fullName evidence="3 4">Uncharacterized protein</fullName>
    </submittedName>
</protein>
<keyword evidence="2" id="KW-0472">Membrane</keyword>
<evidence type="ECO:0000256" key="2">
    <source>
        <dbReference type="SAM" id="Phobius"/>
    </source>
</evidence>
<evidence type="ECO:0000313" key="4">
    <source>
        <dbReference type="EnsemblPlants" id="KQJ93076"/>
    </source>
</evidence>
<evidence type="ECO:0000256" key="1">
    <source>
        <dbReference type="SAM" id="MobiDB-lite"/>
    </source>
</evidence>
<dbReference type="OMA" id="FMEYIRA"/>
<keyword evidence="2" id="KW-1133">Transmembrane helix</keyword>
<gene>
    <name evidence="3" type="ORF">BRADI_3g02612v3</name>
</gene>
<feature type="transmembrane region" description="Helical" evidence="2">
    <location>
        <begin position="134"/>
        <end position="156"/>
    </location>
</feature>
<sequence length="180" mass="20600">MGLPFSALTKFGLPRISSVAIEQVYDRYFKEKETSNFADFHIACVDFCKYFNTIMPGQDFYTPTLAQLKEFYENTWKPEKEDQKKKFIEYMQEHTRQINDDKLFIMAGLAAPAAAIVAKRSGESIPQIKKFKLHIVPNVVFVPFCTLLAIMGATAMKMNKKSKANQEQNQEKKATESPLP</sequence>
<name>I1HWR7_BRADI</name>
<feature type="region of interest" description="Disordered" evidence="1">
    <location>
        <begin position="161"/>
        <end position="180"/>
    </location>
</feature>
<dbReference type="FunCoup" id="I1HWR7">
    <property type="interactions" value="94"/>
</dbReference>
<keyword evidence="2" id="KW-0812">Transmembrane</keyword>
<dbReference type="AlphaFoldDB" id="I1HWR7"/>
<evidence type="ECO:0000313" key="3">
    <source>
        <dbReference type="EMBL" id="KQJ93076.1"/>
    </source>
</evidence>
<dbReference type="EMBL" id="CM000882">
    <property type="protein sequence ID" value="KQJ93076.1"/>
    <property type="molecule type" value="Genomic_DNA"/>
</dbReference>
<reference evidence="4" key="3">
    <citation type="submission" date="2018-08" db="UniProtKB">
        <authorList>
            <consortium name="EnsemblPlants"/>
        </authorList>
    </citation>
    <scope>IDENTIFICATION</scope>
    <source>
        <strain evidence="4">cv. Bd21</strain>
    </source>
</reference>
<feature type="compositionally biased region" description="Basic and acidic residues" evidence="1">
    <location>
        <begin position="169"/>
        <end position="180"/>
    </location>
</feature>
<dbReference type="Proteomes" id="UP000008810">
    <property type="component" value="Chromosome 3"/>
</dbReference>
<reference evidence="3" key="2">
    <citation type="submission" date="2017-06" db="EMBL/GenBank/DDBJ databases">
        <title>WGS assembly of Brachypodium distachyon.</title>
        <authorList>
            <consortium name="The International Brachypodium Initiative"/>
            <person name="Lucas S."/>
            <person name="Harmon-Smith M."/>
            <person name="Lail K."/>
            <person name="Tice H."/>
            <person name="Grimwood J."/>
            <person name="Bruce D."/>
            <person name="Barry K."/>
            <person name="Shu S."/>
            <person name="Lindquist E."/>
            <person name="Wang M."/>
            <person name="Pitluck S."/>
            <person name="Vogel J.P."/>
            <person name="Garvin D.F."/>
            <person name="Mockler T.C."/>
            <person name="Schmutz J."/>
            <person name="Rokhsar D."/>
            <person name="Bevan M.W."/>
        </authorList>
    </citation>
    <scope>NUCLEOTIDE SEQUENCE</scope>
    <source>
        <strain evidence="3">Bd21</strain>
    </source>
</reference>
<accession>I1HWR7</accession>